<comment type="caution">
    <text evidence="4">The sequence shown here is derived from an EMBL/GenBank/DDBJ whole genome shotgun (WGS) entry which is preliminary data.</text>
</comment>
<protein>
    <submittedName>
        <fullName evidence="4">LytR/AlgR family response regulator transcription factor</fullName>
    </submittedName>
</protein>
<proteinExistence type="predicted"/>
<dbReference type="InterPro" id="IPR007492">
    <property type="entry name" value="LytTR_DNA-bd_dom"/>
</dbReference>
<name>A0ABV5GP72_9FLAO</name>
<dbReference type="PROSITE" id="PS50930">
    <property type="entry name" value="HTH_LYTTR"/>
    <property type="match status" value="1"/>
</dbReference>
<dbReference type="Pfam" id="PF04397">
    <property type="entry name" value="LytTR"/>
    <property type="match status" value="1"/>
</dbReference>
<gene>
    <name evidence="4" type="ORF">ACFFVF_11565</name>
</gene>
<keyword evidence="5" id="KW-1185">Reference proteome</keyword>
<dbReference type="PANTHER" id="PTHR37299">
    <property type="entry name" value="TRANSCRIPTIONAL REGULATOR-RELATED"/>
    <property type="match status" value="1"/>
</dbReference>
<feature type="domain" description="HTH LytTR-type" evidence="3">
    <location>
        <begin position="144"/>
        <end position="243"/>
    </location>
</feature>
<evidence type="ECO:0000313" key="5">
    <source>
        <dbReference type="Proteomes" id="UP001589607"/>
    </source>
</evidence>
<dbReference type="SUPFAM" id="SSF52172">
    <property type="entry name" value="CheY-like"/>
    <property type="match status" value="1"/>
</dbReference>
<dbReference type="InterPro" id="IPR011006">
    <property type="entry name" value="CheY-like_superfamily"/>
</dbReference>
<evidence type="ECO:0000313" key="4">
    <source>
        <dbReference type="EMBL" id="MFB9097158.1"/>
    </source>
</evidence>
<keyword evidence="1" id="KW-0597">Phosphoprotein</keyword>
<feature type="modified residue" description="4-aspartylphosphate" evidence="1">
    <location>
        <position position="55"/>
    </location>
</feature>
<accession>A0ABV5GP72</accession>
<evidence type="ECO:0000256" key="1">
    <source>
        <dbReference type="PROSITE-ProRule" id="PRU00169"/>
    </source>
</evidence>
<dbReference type="Gene3D" id="3.40.50.2300">
    <property type="match status" value="1"/>
</dbReference>
<dbReference type="Proteomes" id="UP001589607">
    <property type="component" value="Unassembled WGS sequence"/>
</dbReference>
<dbReference type="SMART" id="SM00850">
    <property type="entry name" value="LytTR"/>
    <property type="match status" value="1"/>
</dbReference>
<organism evidence="4 5">
    <name type="scientific">Flavobacterium jumunjinense</name>
    <dbReference type="NCBI Taxonomy" id="998845"/>
    <lineage>
        <taxon>Bacteria</taxon>
        <taxon>Pseudomonadati</taxon>
        <taxon>Bacteroidota</taxon>
        <taxon>Flavobacteriia</taxon>
        <taxon>Flavobacteriales</taxon>
        <taxon>Flavobacteriaceae</taxon>
        <taxon>Flavobacterium</taxon>
    </lineage>
</organism>
<dbReference type="SMART" id="SM00448">
    <property type="entry name" value="REC"/>
    <property type="match status" value="1"/>
</dbReference>
<dbReference type="PROSITE" id="PS50110">
    <property type="entry name" value="RESPONSE_REGULATORY"/>
    <property type="match status" value="1"/>
</dbReference>
<sequence length="246" mass="28302">MIQAVIIEDEFNALNTLSKLLQYTQKDIEIIAKIDSVEEAITFLKSNSPDLVFMDIELIGGNAFSILEALEQISFKIIFTTAYADFAIKAIKVEAIDYLLKPIDSEELSVCIDRFRVSFKKEQHYVSLIDKTKTLDTYETQKTLLIRTTQEQHMLLIDEIIRCQSDGSYTTFYTNDKKIMSARNLKYYENILGEYAFVRVHQSHLINVKYIDSIVLNNILLKDGGKVPIASRKKSYLKQFLSNIVT</sequence>
<dbReference type="Gene3D" id="2.40.50.1020">
    <property type="entry name" value="LytTr DNA-binding domain"/>
    <property type="match status" value="1"/>
</dbReference>
<dbReference type="Pfam" id="PF00072">
    <property type="entry name" value="Response_reg"/>
    <property type="match status" value="1"/>
</dbReference>
<dbReference type="RefSeq" id="WP_236454254.1">
    <property type="nucleotide sequence ID" value="NZ_CBCSGE010000033.1"/>
</dbReference>
<dbReference type="InterPro" id="IPR046947">
    <property type="entry name" value="LytR-like"/>
</dbReference>
<reference evidence="4 5" key="1">
    <citation type="submission" date="2024-09" db="EMBL/GenBank/DDBJ databases">
        <authorList>
            <person name="Sun Q."/>
            <person name="Mori K."/>
        </authorList>
    </citation>
    <scope>NUCLEOTIDE SEQUENCE [LARGE SCALE GENOMIC DNA]</scope>
    <source>
        <strain evidence="4 5">CECT 7955</strain>
    </source>
</reference>
<evidence type="ECO:0000259" key="3">
    <source>
        <dbReference type="PROSITE" id="PS50930"/>
    </source>
</evidence>
<dbReference type="PANTHER" id="PTHR37299:SF1">
    <property type="entry name" value="STAGE 0 SPORULATION PROTEIN A HOMOLOG"/>
    <property type="match status" value="1"/>
</dbReference>
<feature type="domain" description="Response regulatory" evidence="2">
    <location>
        <begin position="3"/>
        <end position="116"/>
    </location>
</feature>
<dbReference type="InterPro" id="IPR001789">
    <property type="entry name" value="Sig_transdc_resp-reg_receiver"/>
</dbReference>
<dbReference type="EMBL" id="JBHMEY010000038">
    <property type="protein sequence ID" value="MFB9097158.1"/>
    <property type="molecule type" value="Genomic_DNA"/>
</dbReference>
<evidence type="ECO:0000259" key="2">
    <source>
        <dbReference type="PROSITE" id="PS50110"/>
    </source>
</evidence>